<reference evidence="3" key="3">
    <citation type="submission" date="2025-08" db="UniProtKB">
        <authorList>
            <consortium name="RefSeq"/>
        </authorList>
    </citation>
    <scope>IDENTIFICATION</scope>
    <source>
        <strain evidence="3">CBS 342.82</strain>
    </source>
</reference>
<reference evidence="3" key="1">
    <citation type="submission" date="2020-01" db="EMBL/GenBank/DDBJ databases">
        <authorList>
            <consortium name="DOE Joint Genome Institute"/>
            <person name="Haridas S."/>
            <person name="Albert R."/>
            <person name="Binder M."/>
            <person name="Bloem J."/>
            <person name="Labutti K."/>
            <person name="Salamov A."/>
            <person name="Andreopoulos B."/>
            <person name="Baker S.E."/>
            <person name="Barry K."/>
            <person name="Bills G."/>
            <person name="Bluhm B.H."/>
            <person name="Cannon C."/>
            <person name="Castanera R."/>
            <person name="Culley D.E."/>
            <person name="Daum C."/>
            <person name="Ezra D."/>
            <person name="Gonzalez J.B."/>
            <person name="Henrissat B."/>
            <person name="Kuo A."/>
            <person name="Liang C."/>
            <person name="Lipzen A."/>
            <person name="Lutzoni F."/>
            <person name="Magnuson J."/>
            <person name="Mondo S."/>
            <person name="Nolan M."/>
            <person name="Ohm R."/>
            <person name="Pangilinan J."/>
            <person name="Park H.-J."/>
            <person name="Ramirez L."/>
            <person name="Alfaro M."/>
            <person name="Sun H."/>
            <person name="Tritt A."/>
            <person name="Yoshinaga Y."/>
            <person name="Zwiers L.-H."/>
            <person name="Turgeon B.G."/>
            <person name="Goodwin S.B."/>
            <person name="Spatafora J.W."/>
            <person name="Crous P.W."/>
            <person name="Grigoriev I.V."/>
        </authorList>
    </citation>
    <scope>NUCLEOTIDE SEQUENCE</scope>
    <source>
        <strain evidence="3">CBS 342.82</strain>
    </source>
</reference>
<dbReference type="AlphaFoldDB" id="A0A6J3M5C3"/>
<reference evidence="3" key="2">
    <citation type="submission" date="2020-04" db="EMBL/GenBank/DDBJ databases">
        <authorList>
            <consortium name="NCBI Genome Project"/>
        </authorList>
    </citation>
    <scope>NUCLEOTIDE SEQUENCE</scope>
    <source>
        <strain evidence="3">CBS 342.82</strain>
    </source>
</reference>
<evidence type="ECO:0000313" key="3">
    <source>
        <dbReference type="RefSeq" id="XP_033460297.1"/>
    </source>
</evidence>
<evidence type="ECO:0000313" key="2">
    <source>
        <dbReference type="Proteomes" id="UP000504637"/>
    </source>
</evidence>
<sequence length="153" mass="16405">MKLLSLTLQVDLLQGAKRSQSSQGSNVRFCVKVSTNCHRRKTSSANTRTSRECYTQAAMPSSGQGVPTRCSPFHPVVRGLIGRRRASRTYAAKSRTSPRNHQLSSGATAVHGSANLSPCRRTGLGPPSSPSASCVCNARTLNVTSTGFWRIQG</sequence>
<feature type="compositionally biased region" description="Polar residues" evidence="1">
    <location>
        <begin position="94"/>
        <end position="107"/>
    </location>
</feature>
<name>A0A6J3M5C3_9PEZI</name>
<dbReference type="RefSeq" id="XP_033460297.1">
    <property type="nucleotide sequence ID" value="XM_033599530.1"/>
</dbReference>
<gene>
    <name evidence="3" type="ORF">K489DRAFT_191051</name>
</gene>
<feature type="region of interest" description="Disordered" evidence="1">
    <location>
        <begin position="87"/>
        <end position="110"/>
    </location>
</feature>
<proteinExistence type="predicted"/>
<keyword evidence="2" id="KW-1185">Reference proteome</keyword>
<dbReference type="GeneID" id="54357329"/>
<evidence type="ECO:0000256" key="1">
    <source>
        <dbReference type="SAM" id="MobiDB-lite"/>
    </source>
</evidence>
<protein>
    <submittedName>
        <fullName evidence="3">Uncharacterized protein</fullName>
    </submittedName>
</protein>
<organism evidence="3">
    <name type="scientific">Dissoconium aciculare CBS 342.82</name>
    <dbReference type="NCBI Taxonomy" id="1314786"/>
    <lineage>
        <taxon>Eukaryota</taxon>
        <taxon>Fungi</taxon>
        <taxon>Dikarya</taxon>
        <taxon>Ascomycota</taxon>
        <taxon>Pezizomycotina</taxon>
        <taxon>Dothideomycetes</taxon>
        <taxon>Dothideomycetidae</taxon>
        <taxon>Mycosphaerellales</taxon>
        <taxon>Dissoconiaceae</taxon>
        <taxon>Dissoconium</taxon>
    </lineage>
</organism>
<dbReference type="Proteomes" id="UP000504637">
    <property type="component" value="Unplaced"/>
</dbReference>
<accession>A0A6J3M5C3</accession>